<keyword evidence="4" id="KW-1185">Reference proteome</keyword>
<dbReference type="AlphaFoldDB" id="A0A915N1S9"/>
<dbReference type="GO" id="GO:0007040">
    <property type="term" value="P:lysosome organization"/>
    <property type="evidence" value="ECO:0007669"/>
    <property type="project" value="TreeGrafter"/>
</dbReference>
<dbReference type="GO" id="GO:0008333">
    <property type="term" value="P:endosome to lysosome transport"/>
    <property type="evidence" value="ECO:0007669"/>
    <property type="project" value="TreeGrafter"/>
</dbReference>
<sequence length="188" mass="21782">MEMIRPAVQNLDNQVKCTRKSQIMLASHIDELSKKLKSIVDEQTLPYDLDIYVRKLEDSRKRMTSVNQRLQVCGLNFFVEKCGEFNSQYEIVNDNQQRNKRSPPTFWGGKRLIIPVFAGSVALMDKFKGEKQANQKEITKNETIEQQKIEGKQEQQNIFPKINQILMKPPQQPNHNIGKDMLEMVTSG</sequence>
<accession>A0A915N1S9</accession>
<comment type="similarity">
    <text evidence="1">Belongs to the SNAPIN family.</text>
</comment>
<dbReference type="GO" id="GO:0099078">
    <property type="term" value="C:BORC complex"/>
    <property type="evidence" value="ECO:0007669"/>
    <property type="project" value="TreeGrafter"/>
</dbReference>
<dbReference type="PANTHER" id="PTHR31305:SF2">
    <property type="entry name" value="SNARE-ASSOCIATED PROTEIN SNAPIN"/>
    <property type="match status" value="1"/>
</dbReference>
<dbReference type="Pfam" id="PF14712">
    <property type="entry name" value="Snapin_Pallidin"/>
    <property type="match status" value="1"/>
</dbReference>
<dbReference type="GO" id="GO:0008021">
    <property type="term" value="C:synaptic vesicle"/>
    <property type="evidence" value="ECO:0007669"/>
    <property type="project" value="TreeGrafter"/>
</dbReference>
<protein>
    <recommendedName>
        <fullName evidence="3">Biogenesis of lysosome-related organelles complex 1 subunit 7</fullName>
    </recommendedName>
</protein>
<evidence type="ECO:0000313" key="4">
    <source>
        <dbReference type="Proteomes" id="UP000887561"/>
    </source>
</evidence>
<reference evidence="5" key="1">
    <citation type="submission" date="2022-11" db="UniProtKB">
        <authorList>
            <consortium name="WormBaseParasite"/>
        </authorList>
    </citation>
    <scope>IDENTIFICATION</scope>
</reference>
<dbReference type="GO" id="GO:0006886">
    <property type="term" value="P:intracellular protein transport"/>
    <property type="evidence" value="ECO:0007669"/>
    <property type="project" value="InterPro"/>
</dbReference>
<dbReference type="WBParaSite" id="scaffold60_cov162.g114">
    <property type="protein sequence ID" value="scaffold60_cov162.g114"/>
    <property type="gene ID" value="scaffold60_cov162.g114"/>
</dbReference>
<dbReference type="Proteomes" id="UP000887561">
    <property type="component" value="Unplaced"/>
</dbReference>
<dbReference type="GO" id="GO:0031083">
    <property type="term" value="C:BLOC-1 complex"/>
    <property type="evidence" value="ECO:0007669"/>
    <property type="project" value="InterPro"/>
</dbReference>
<dbReference type="InterPro" id="IPR028119">
    <property type="entry name" value="Snapin/Pallidin/Snn1"/>
</dbReference>
<dbReference type="GO" id="GO:2000300">
    <property type="term" value="P:regulation of synaptic vesicle exocytosis"/>
    <property type="evidence" value="ECO:0007669"/>
    <property type="project" value="TreeGrafter"/>
</dbReference>
<dbReference type="PANTHER" id="PTHR31305">
    <property type="entry name" value="SNARE-ASSOCIATED PROTEIN SNAPIN"/>
    <property type="match status" value="1"/>
</dbReference>
<evidence type="ECO:0000256" key="3">
    <source>
        <dbReference type="ARBA" id="ARBA00033330"/>
    </source>
</evidence>
<organism evidence="4 5">
    <name type="scientific">Meloidogyne javanica</name>
    <name type="common">Root-knot nematode worm</name>
    <dbReference type="NCBI Taxonomy" id="6303"/>
    <lineage>
        <taxon>Eukaryota</taxon>
        <taxon>Metazoa</taxon>
        <taxon>Ecdysozoa</taxon>
        <taxon>Nematoda</taxon>
        <taxon>Chromadorea</taxon>
        <taxon>Rhabditida</taxon>
        <taxon>Tylenchina</taxon>
        <taxon>Tylenchomorpha</taxon>
        <taxon>Tylenchoidea</taxon>
        <taxon>Meloidogynidae</taxon>
        <taxon>Meloidogyninae</taxon>
        <taxon>Meloidogyne</taxon>
        <taxon>Meloidogyne incognita group</taxon>
    </lineage>
</organism>
<evidence type="ECO:0000256" key="1">
    <source>
        <dbReference type="ARBA" id="ARBA00006111"/>
    </source>
</evidence>
<evidence type="ECO:0000313" key="5">
    <source>
        <dbReference type="WBParaSite" id="scaffold60_cov162.g114"/>
    </source>
</evidence>
<dbReference type="GO" id="GO:0000149">
    <property type="term" value="F:SNARE binding"/>
    <property type="evidence" value="ECO:0007669"/>
    <property type="project" value="TreeGrafter"/>
</dbReference>
<dbReference type="InterPro" id="IPR017246">
    <property type="entry name" value="Snapin"/>
</dbReference>
<dbReference type="GO" id="GO:0032418">
    <property type="term" value="P:lysosome localization"/>
    <property type="evidence" value="ECO:0007669"/>
    <property type="project" value="TreeGrafter"/>
</dbReference>
<name>A0A915N1S9_MELJA</name>
<keyword evidence="2" id="KW-0175">Coiled coil</keyword>
<dbReference type="GO" id="GO:0016079">
    <property type="term" value="P:synaptic vesicle exocytosis"/>
    <property type="evidence" value="ECO:0007669"/>
    <property type="project" value="TreeGrafter"/>
</dbReference>
<proteinExistence type="inferred from homology"/>
<evidence type="ECO:0000256" key="2">
    <source>
        <dbReference type="ARBA" id="ARBA00023054"/>
    </source>
</evidence>